<organism evidence="1 2">
    <name type="scientific">Pseudomonas typographi</name>
    <dbReference type="NCBI Taxonomy" id="2715964"/>
    <lineage>
        <taxon>Bacteria</taxon>
        <taxon>Pseudomonadati</taxon>
        <taxon>Pseudomonadota</taxon>
        <taxon>Gammaproteobacteria</taxon>
        <taxon>Pseudomonadales</taxon>
        <taxon>Pseudomonadaceae</taxon>
        <taxon>Pseudomonas</taxon>
    </lineage>
</organism>
<comment type="caution">
    <text evidence="1">The sequence shown here is derived from an EMBL/GenBank/DDBJ whole genome shotgun (WGS) entry which is preliminary data.</text>
</comment>
<reference evidence="1 2" key="1">
    <citation type="journal article" date="2020" name="Insects">
        <title>Bacteria Belonging to Pseudomonas typographi sp. nov. from the Bark Beetle Ips typographus Have Genomic Potential to Aid in the Host Ecology.</title>
        <authorList>
            <person name="Peral-Aranega E."/>
            <person name="Saati-Santamaria Z."/>
            <person name="Kolarik M."/>
            <person name="Rivas R."/>
            <person name="Garcia-Fraile P."/>
        </authorList>
    </citation>
    <scope>NUCLEOTIDE SEQUENCE [LARGE SCALE GENOMIC DNA]</scope>
    <source>
        <strain evidence="1 2">CA3A</strain>
    </source>
</reference>
<name>A0ABR7Z4A9_9PSED</name>
<dbReference type="Proteomes" id="UP000805841">
    <property type="component" value="Unassembled WGS sequence"/>
</dbReference>
<proteinExistence type="predicted"/>
<keyword evidence="2" id="KW-1185">Reference proteome</keyword>
<evidence type="ECO:0000313" key="2">
    <source>
        <dbReference type="Proteomes" id="UP000805841"/>
    </source>
</evidence>
<gene>
    <name evidence="1" type="ORF">HAQ05_16290</name>
</gene>
<dbReference type="RefSeq" id="WP_190422434.1">
    <property type="nucleotide sequence ID" value="NZ_JAAOCA010000020.1"/>
</dbReference>
<dbReference type="EMBL" id="JAAOCA010000020">
    <property type="protein sequence ID" value="MBD1600257.1"/>
    <property type="molecule type" value="Genomic_DNA"/>
</dbReference>
<sequence>MIEARAFLIARYWAHAFWVLRDAQGQWLGELHGLATDRRTGQPVPLGYRRWHTLRAWHFEAGQRITLCRPGQPVQQAYQGEDAQARWDRALALIAPINALDLPYPRGGVHWFGATVNSNSLYATFGQAMGLPVSRFSGLWQPGLANRVFLTAGASPEG</sequence>
<accession>A0ABR7Z4A9</accession>
<protein>
    <submittedName>
        <fullName evidence="1">Uncharacterized protein</fullName>
    </submittedName>
</protein>
<evidence type="ECO:0000313" key="1">
    <source>
        <dbReference type="EMBL" id="MBD1600257.1"/>
    </source>
</evidence>